<evidence type="ECO:0000256" key="1">
    <source>
        <dbReference type="SAM" id="Coils"/>
    </source>
</evidence>
<organism evidence="4 5">
    <name type="scientific">Laetiporus sulphureus 93-53</name>
    <dbReference type="NCBI Taxonomy" id="1314785"/>
    <lineage>
        <taxon>Eukaryota</taxon>
        <taxon>Fungi</taxon>
        <taxon>Dikarya</taxon>
        <taxon>Basidiomycota</taxon>
        <taxon>Agaricomycotina</taxon>
        <taxon>Agaricomycetes</taxon>
        <taxon>Polyporales</taxon>
        <taxon>Laetiporus</taxon>
    </lineage>
</organism>
<dbReference type="InterPro" id="IPR035899">
    <property type="entry name" value="DBL_dom_sf"/>
</dbReference>
<feature type="compositionally biased region" description="Low complexity" evidence="2">
    <location>
        <begin position="1014"/>
        <end position="1027"/>
    </location>
</feature>
<keyword evidence="1" id="KW-0175">Coiled coil</keyword>
<feature type="region of interest" description="Disordered" evidence="2">
    <location>
        <begin position="842"/>
        <end position="901"/>
    </location>
</feature>
<evidence type="ECO:0000259" key="3">
    <source>
        <dbReference type="PROSITE" id="PS50010"/>
    </source>
</evidence>
<feature type="region of interest" description="Disordered" evidence="2">
    <location>
        <begin position="715"/>
        <end position="807"/>
    </location>
</feature>
<feature type="domain" description="DH" evidence="3">
    <location>
        <begin position="126"/>
        <end position="318"/>
    </location>
</feature>
<dbReference type="InterPro" id="IPR051092">
    <property type="entry name" value="FYVE_RhoGEF_PH"/>
</dbReference>
<dbReference type="GO" id="GO:0005085">
    <property type="term" value="F:guanyl-nucleotide exchange factor activity"/>
    <property type="evidence" value="ECO:0007669"/>
    <property type="project" value="InterPro"/>
</dbReference>
<feature type="region of interest" description="Disordered" evidence="2">
    <location>
        <begin position="676"/>
        <end position="703"/>
    </location>
</feature>
<gene>
    <name evidence="4" type="ORF">LAESUDRAFT_760155</name>
</gene>
<feature type="region of interest" description="Disordered" evidence="2">
    <location>
        <begin position="932"/>
        <end position="1027"/>
    </location>
</feature>
<sequence length="1311" mass="145034">MAHSPRKVPLSLGDDAIRPRTKSNTFSFTRRAYFCGVVVEGADYGEELSQGACQAHMSRPYHVEVWRSQTTRIHGLNIRVDMRDLIQSLGDRMDLGSEPDPMECHSPPLVDLSPGSRRPAMTDFTGLADIVKELLTTERSYVNRLKMLKDDYADPLRSFARSKDTAVLPLYEAKTLFGNIDHLLPVNQAFLEDLEKMGREGGPGVGDVALKHFKELKGFEHYRKYYSKREEAQMIFEREAKKSSTFAQFLDRVKYSGPDVKNRVGLRELLMEPVQRIPRYTLMFRSMIKLMAIGDPQRQALMEADEIAAQIAAAEADEETKRAQILYCLNSSIEDFPPALFSNSRRFVDCIDVEDVLLDNSGPSAVAAGGAGGSQPGGNLHCSLFLFDDKLMITKRPASGDKGGRELAGLDDPEKTTKAGGILLGSKKKTGMSYKGVVDVVEVAVADVGGADIHMFLERPPRDQSDRWSGRPFRALTVTLPANPNADTVALQEDKARFLQNFWDVQARYRTKLNQSVVLRSSDFEVENRGSKITNAITYFNVYTRIGYLEEAKKPKVVLHLDPSGTADPIPLAIRSSPLVAVRVQPLEGELCRYKVTTSDPGIEEDEDIVQTNRLPERVVHTIHQYGLFNFSTGRASLPPTPSTTRSRANIFGLDAISRNIFKSDRPKSVMGESFMGSAVGHRRSKTSYAGSRTSTYTEASSANDDNISRFSRANSTTTAATSLDDSSIGSNGGRSRSLPRGGRRLVKRKQPRLNGSDSEGSPPKRNSIASLPVAGPSGMAADDEYDSGREFGAAPRAHRGMNLDPSERDLALRLELARRNGESQRDQQYPPLLMDTDYGRERTSMRPHSRASKELPPAPVEELSDEDPPDTHPTAGPSYRDRSNSGHSVDLRPMGPRAISPLSSIRGAQVLSVQPIPSELAMGTPLMNLPSTTALSRRTPIPRSRLQQFSRTGSLDETPRPPSTDTLRTPGSVEPLAIRKKASIRTNASTSSSGSWKRAFTSVTHSAPGGGSRSPSRSPRGEPSGLPMEKELVAENMARMIRLVETTKEDIESSRRAVKRIKLESEKLRTLTPATPATPTTEEPADRPTSPPRTPGRLMPRPPPAQPLTREAQARMEEMQRLIGKRNINPLLESSQRSRTGSVAGVGSPPSPRIVDPPPRLKEATRVLDDLVDQVDAGLDKALKGQETLQGELQGLTTGFEEQYVQYEQMSEELRSANRQCVVLKSLLNDTHKEQSRMYKAFNEELDHIFNDLGLPEDEARTALAMQLRAAKEEKNELLAENARLKWRLQDTEMRKDEWGAILRSHGLIS</sequence>
<evidence type="ECO:0000256" key="2">
    <source>
        <dbReference type="SAM" id="MobiDB-lite"/>
    </source>
</evidence>
<dbReference type="Pfam" id="PF00621">
    <property type="entry name" value="RhoGEF"/>
    <property type="match status" value="1"/>
</dbReference>
<dbReference type="RefSeq" id="XP_040763340.1">
    <property type="nucleotide sequence ID" value="XM_040912696.1"/>
</dbReference>
<dbReference type="OrthoDB" id="660555at2759"/>
<feature type="coiled-coil region" evidence="1">
    <location>
        <begin position="1262"/>
        <end position="1296"/>
    </location>
</feature>
<dbReference type="PROSITE" id="PS50010">
    <property type="entry name" value="DH_2"/>
    <property type="match status" value="1"/>
</dbReference>
<dbReference type="GeneID" id="63829724"/>
<feature type="compositionally biased region" description="Pro residues" evidence="2">
    <location>
        <begin position="1090"/>
        <end position="1107"/>
    </location>
</feature>
<protein>
    <submittedName>
        <fullName evidence="4">RhoGEF-domain-containing protein</fullName>
    </submittedName>
</protein>
<evidence type="ECO:0000313" key="4">
    <source>
        <dbReference type="EMBL" id="KZT05600.1"/>
    </source>
</evidence>
<feature type="compositionally biased region" description="Low complexity" evidence="2">
    <location>
        <begin position="716"/>
        <end position="741"/>
    </location>
</feature>
<dbReference type="PANTHER" id="PTHR12673:SF270">
    <property type="entry name" value="FYVE-TYPE DOMAIN-CONTAINING PROTEIN"/>
    <property type="match status" value="1"/>
</dbReference>
<feature type="compositionally biased region" description="Polar residues" evidence="2">
    <location>
        <begin position="1133"/>
        <end position="1142"/>
    </location>
</feature>
<feature type="region of interest" description="Disordered" evidence="2">
    <location>
        <begin position="1065"/>
        <end position="1112"/>
    </location>
</feature>
<proteinExistence type="predicted"/>
<feature type="coiled-coil region" evidence="1">
    <location>
        <begin position="1201"/>
        <end position="1228"/>
    </location>
</feature>
<feature type="region of interest" description="Disordered" evidence="2">
    <location>
        <begin position="1126"/>
        <end position="1160"/>
    </location>
</feature>
<dbReference type="CDD" id="cd00160">
    <property type="entry name" value="RhoGEF"/>
    <property type="match status" value="1"/>
</dbReference>
<accession>A0A165DTH8</accession>
<dbReference type="Proteomes" id="UP000076871">
    <property type="component" value="Unassembled WGS sequence"/>
</dbReference>
<reference evidence="4 5" key="1">
    <citation type="journal article" date="2016" name="Mol. Biol. Evol.">
        <title>Comparative Genomics of Early-Diverging Mushroom-Forming Fungi Provides Insights into the Origins of Lignocellulose Decay Capabilities.</title>
        <authorList>
            <person name="Nagy L.G."/>
            <person name="Riley R."/>
            <person name="Tritt A."/>
            <person name="Adam C."/>
            <person name="Daum C."/>
            <person name="Floudas D."/>
            <person name="Sun H."/>
            <person name="Yadav J.S."/>
            <person name="Pangilinan J."/>
            <person name="Larsson K.H."/>
            <person name="Matsuura K."/>
            <person name="Barry K."/>
            <person name="Labutti K."/>
            <person name="Kuo R."/>
            <person name="Ohm R.A."/>
            <person name="Bhattacharya S.S."/>
            <person name="Shirouzu T."/>
            <person name="Yoshinaga Y."/>
            <person name="Martin F.M."/>
            <person name="Grigoriev I.V."/>
            <person name="Hibbett D.S."/>
        </authorList>
    </citation>
    <scope>NUCLEOTIDE SEQUENCE [LARGE SCALE GENOMIC DNA]</scope>
    <source>
        <strain evidence="4 5">93-53</strain>
    </source>
</reference>
<dbReference type="SMART" id="SM00325">
    <property type="entry name" value="RhoGEF"/>
    <property type="match status" value="1"/>
</dbReference>
<keyword evidence="5" id="KW-1185">Reference proteome</keyword>
<feature type="compositionally biased region" description="Low complexity" evidence="2">
    <location>
        <begin position="1071"/>
        <end position="1083"/>
    </location>
</feature>
<dbReference type="EMBL" id="KV427629">
    <property type="protein sequence ID" value="KZT05600.1"/>
    <property type="molecule type" value="Genomic_DNA"/>
</dbReference>
<dbReference type="PANTHER" id="PTHR12673">
    <property type="entry name" value="FACIOGENITAL DYSPLASIA PROTEIN"/>
    <property type="match status" value="1"/>
</dbReference>
<dbReference type="SUPFAM" id="SSF48065">
    <property type="entry name" value="DBL homology domain (DH-domain)"/>
    <property type="match status" value="1"/>
</dbReference>
<dbReference type="GO" id="GO:0005737">
    <property type="term" value="C:cytoplasm"/>
    <property type="evidence" value="ECO:0007669"/>
    <property type="project" value="TreeGrafter"/>
</dbReference>
<feature type="compositionally biased region" description="Polar residues" evidence="2">
    <location>
        <begin position="946"/>
        <end position="956"/>
    </location>
</feature>
<name>A0A165DTH8_9APHY</name>
<feature type="compositionally biased region" description="Pro residues" evidence="2">
    <location>
        <begin position="1150"/>
        <end position="1159"/>
    </location>
</feature>
<feature type="compositionally biased region" description="Polar residues" evidence="2">
    <location>
        <begin position="985"/>
        <end position="1006"/>
    </location>
</feature>
<dbReference type="InterPro" id="IPR000219">
    <property type="entry name" value="DH_dom"/>
</dbReference>
<dbReference type="InParanoid" id="A0A165DTH8"/>
<feature type="compositionally biased region" description="Basic residues" evidence="2">
    <location>
        <begin position="742"/>
        <end position="752"/>
    </location>
</feature>
<dbReference type="Gene3D" id="1.20.900.10">
    <property type="entry name" value="Dbl homology (DH) domain"/>
    <property type="match status" value="1"/>
</dbReference>
<evidence type="ECO:0000313" key="5">
    <source>
        <dbReference type="Proteomes" id="UP000076871"/>
    </source>
</evidence>
<feature type="compositionally biased region" description="Polar residues" evidence="2">
    <location>
        <begin position="687"/>
        <end position="703"/>
    </location>
</feature>
<dbReference type="STRING" id="1314785.A0A165DTH8"/>